<evidence type="ECO:0000313" key="2">
    <source>
        <dbReference type="Proteomes" id="UP000827976"/>
    </source>
</evidence>
<reference evidence="2" key="1">
    <citation type="journal article" date="2022" name="Nat. Commun.">
        <title>Chromosome evolution and the genetic basis of agronomically important traits in greater yam.</title>
        <authorList>
            <person name="Bredeson J.V."/>
            <person name="Lyons J.B."/>
            <person name="Oniyinde I.O."/>
            <person name="Okereke N.R."/>
            <person name="Kolade O."/>
            <person name="Nnabue I."/>
            <person name="Nwadili C.O."/>
            <person name="Hribova E."/>
            <person name="Parker M."/>
            <person name="Nwogha J."/>
            <person name="Shu S."/>
            <person name="Carlson J."/>
            <person name="Kariba R."/>
            <person name="Muthemba S."/>
            <person name="Knop K."/>
            <person name="Barton G.J."/>
            <person name="Sherwood A.V."/>
            <person name="Lopez-Montes A."/>
            <person name="Asiedu R."/>
            <person name="Jamnadass R."/>
            <person name="Muchugi A."/>
            <person name="Goodstein D."/>
            <person name="Egesi C.N."/>
            <person name="Featherston J."/>
            <person name="Asfaw A."/>
            <person name="Simpson G.G."/>
            <person name="Dolezel J."/>
            <person name="Hendre P.S."/>
            <person name="Van Deynze A."/>
            <person name="Kumar P.L."/>
            <person name="Obidiegwu J.E."/>
            <person name="Bhattacharjee R."/>
            <person name="Rokhsar D.S."/>
        </authorList>
    </citation>
    <scope>NUCLEOTIDE SEQUENCE [LARGE SCALE GENOMIC DNA]</scope>
    <source>
        <strain evidence="2">cv. TDa95/00328</strain>
    </source>
</reference>
<comment type="caution">
    <text evidence="1">The sequence shown here is derived from an EMBL/GenBank/DDBJ whole genome shotgun (WGS) entry which is preliminary data.</text>
</comment>
<dbReference type="EMBL" id="CM037019">
    <property type="protein sequence ID" value="KAH7672171.1"/>
    <property type="molecule type" value="Genomic_DNA"/>
</dbReference>
<protein>
    <submittedName>
        <fullName evidence="1">Uncharacterized protein</fullName>
    </submittedName>
</protein>
<dbReference type="Proteomes" id="UP000827976">
    <property type="component" value="Chromosome 9"/>
</dbReference>
<keyword evidence="2" id="KW-1185">Reference proteome</keyword>
<organism evidence="1 2">
    <name type="scientific">Dioscorea alata</name>
    <name type="common">Purple yam</name>
    <dbReference type="NCBI Taxonomy" id="55571"/>
    <lineage>
        <taxon>Eukaryota</taxon>
        <taxon>Viridiplantae</taxon>
        <taxon>Streptophyta</taxon>
        <taxon>Embryophyta</taxon>
        <taxon>Tracheophyta</taxon>
        <taxon>Spermatophyta</taxon>
        <taxon>Magnoliopsida</taxon>
        <taxon>Liliopsida</taxon>
        <taxon>Dioscoreales</taxon>
        <taxon>Dioscoreaceae</taxon>
        <taxon>Dioscorea</taxon>
    </lineage>
</organism>
<accession>A0ACB7VE39</accession>
<evidence type="ECO:0000313" key="1">
    <source>
        <dbReference type="EMBL" id="KAH7672171.1"/>
    </source>
</evidence>
<proteinExistence type="predicted"/>
<gene>
    <name evidence="1" type="ORF">IHE45_09G036600</name>
</gene>
<name>A0ACB7VE39_DIOAL</name>
<sequence>MHESSLLKNSSDLQEIIKLGLKGTLSGDVGQLTELKSLNKALGLDLLLKTKHLQSFQLRDVIEMHVKSFGELVECSEVLGDLVKFSSRGIIRLPKFEMTLTKAETNQKPVLTEDDAHIVTMYGRIYWLQLDRLGMLLYLYRFHRDVVQQGSLPVYSGKIAVSFVDNVLLIHQVDAKVVILYDIFLDSLATISAPLPLLLRSS</sequence>